<dbReference type="Pfam" id="PF01593">
    <property type="entry name" value="Amino_oxidase"/>
    <property type="match status" value="1"/>
</dbReference>
<dbReference type="Gene3D" id="3.50.50.60">
    <property type="entry name" value="FAD/NAD(P)-binding domain"/>
    <property type="match status" value="1"/>
</dbReference>
<dbReference type="RefSeq" id="WP_264851897.1">
    <property type="nucleotide sequence ID" value="NZ_BRXR01000001.1"/>
</dbReference>
<name>A0ABQ5NBZ7_9CLOT</name>
<evidence type="ECO:0000313" key="2">
    <source>
        <dbReference type="EMBL" id="GLC32589.1"/>
    </source>
</evidence>
<keyword evidence="3" id="KW-1185">Reference proteome</keyword>
<dbReference type="InterPro" id="IPR050281">
    <property type="entry name" value="Flavin_monoamine_oxidase"/>
</dbReference>
<dbReference type="EMBL" id="BRXR01000001">
    <property type="protein sequence ID" value="GLC32589.1"/>
    <property type="molecule type" value="Genomic_DNA"/>
</dbReference>
<protein>
    <submittedName>
        <fullName evidence="2">Amine oxidase</fullName>
    </submittedName>
</protein>
<dbReference type="Proteomes" id="UP001208567">
    <property type="component" value="Unassembled WGS sequence"/>
</dbReference>
<dbReference type="InterPro" id="IPR036188">
    <property type="entry name" value="FAD/NAD-bd_sf"/>
</dbReference>
<dbReference type="Gene3D" id="3.90.660.10">
    <property type="match status" value="1"/>
</dbReference>
<gene>
    <name evidence="2" type="ORF">bsdE14_39990</name>
</gene>
<comment type="caution">
    <text evidence="2">The sequence shown here is derived from an EMBL/GenBank/DDBJ whole genome shotgun (WGS) entry which is preliminary data.</text>
</comment>
<accession>A0ABQ5NBZ7</accession>
<evidence type="ECO:0000313" key="3">
    <source>
        <dbReference type="Proteomes" id="UP001208567"/>
    </source>
</evidence>
<dbReference type="PANTHER" id="PTHR10742:SF410">
    <property type="entry name" value="LYSINE-SPECIFIC HISTONE DEMETHYLASE 2"/>
    <property type="match status" value="1"/>
</dbReference>
<dbReference type="Gene3D" id="1.20.1440.240">
    <property type="match status" value="1"/>
</dbReference>
<dbReference type="PANTHER" id="PTHR10742">
    <property type="entry name" value="FLAVIN MONOAMINE OXIDASE"/>
    <property type="match status" value="1"/>
</dbReference>
<organism evidence="2 3">
    <name type="scientific">Clostridium omnivorum</name>
    <dbReference type="NCBI Taxonomy" id="1604902"/>
    <lineage>
        <taxon>Bacteria</taxon>
        <taxon>Bacillati</taxon>
        <taxon>Bacillota</taxon>
        <taxon>Clostridia</taxon>
        <taxon>Eubacteriales</taxon>
        <taxon>Clostridiaceae</taxon>
        <taxon>Clostridium</taxon>
    </lineage>
</organism>
<dbReference type="InterPro" id="IPR002937">
    <property type="entry name" value="Amino_oxidase"/>
</dbReference>
<feature type="domain" description="Amine oxidase" evidence="1">
    <location>
        <begin position="71"/>
        <end position="551"/>
    </location>
</feature>
<dbReference type="SUPFAM" id="SSF54373">
    <property type="entry name" value="FAD-linked reductases, C-terminal domain"/>
    <property type="match status" value="1"/>
</dbReference>
<reference evidence="2 3" key="1">
    <citation type="journal article" date="2024" name="Int. J. Syst. Evol. Microbiol.">
        <title>Clostridium omnivorum sp. nov., isolated from anoxic soil under the treatment of reductive soil disinfestation.</title>
        <authorList>
            <person name="Ueki A."/>
            <person name="Tonouchi A."/>
            <person name="Kaku N."/>
            <person name="Honma S."/>
            <person name="Ueki K."/>
        </authorList>
    </citation>
    <scope>NUCLEOTIDE SEQUENCE [LARGE SCALE GENOMIC DNA]</scope>
    <source>
        <strain evidence="2 3">E14</strain>
    </source>
</reference>
<dbReference type="SUPFAM" id="SSF51905">
    <property type="entry name" value="FAD/NAD(P)-binding domain"/>
    <property type="match status" value="1"/>
</dbReference>
<proteinExistence type="predicted"/>
<evidence type="ECO:0000259" key="1">
    <source>
        <dbReference type="Pfam" id="PF01593"/>
    </source>
</evidence>
<sequence>MESVSGNKQVPVPNPSDEVRHSILMNSLIKSGRLQDYNNILKLLSPPPDILNYASPGEFKNLKVGIIGGGLAGMASAFELRKLGFDITVFDALESRVGGRVNTYYFDKEKKHYAELGPMRIPISHETIWHYINTFSIGTEPFVQSNPNAFIYVNNARARNNAKSIEENIYPKYNLTLQEKSTPWDALYDYAVNYNMYRLDPKVRSEILKVLPKYHPAYNVLLNISIRQNFEMLGLSYDAINMVASIDALIGAVMDISYNEVLSEDYAETFSSLYRISGGNVHLPLAFYKSLTSKTPKEYSQICEGDLGRVTWKSGNYVTGIYKTDKNKVTIKYKNKSKPKGDFLSFDYIICAIPFSTLSTVEINPLFSNKKMQAIRELNYINGQKTLLYCNKRFWEEKKNYGNINGGVSSTDLLVGNIVYPSDHLLTGENPAEPGVLVGSYNLNKYATHLAEMKGEQVPEFVKRVVEKVHGLPKNYLDSIVMDYKYINWNNEPWFRGAVAYLTPEQKRIFAHEIIRPEYDSRIFFAGEHTSTTHGWMQGALLSGMIAANNLAYYAKISRKY</sequence>